<feature type="transmembrane region" description="Helical" evidence="6">
    <location>
        <begin position="144"/>
        <end position="168"/>
    </location>
</feature>
<proteinExistence type="inferred from homology"/>
<dbReference type="AlphaFoldDB" id="A0A1R1BFP0"/>
<keyword evidence="5 6" id="KW-0472">Membrane</keyword>
<protein>
    <submittedName>
        <fullName evidence="8">Glycine/betaine ABC transporter permease</fullName>
    </submittedName>
</protein>
<feature type="transmembrane region" description="Helical" evidence="6">
    <location>
        <begin position="188"/>
        <end position="209"/>
    </location>
</feature>
<comment type="subcellular location">
    <subcellularLocation>
        <location evidence="6">Cell membrane</location>
        <topology evidence="6">Multi-pass membrane protein</topology>
    </subcellularLocation>
    <subcellularLocation>
        <location evidence="1">Membrane</location>
        <topology evidence="1">Multi-pass membrane protein</topology>
    </subcellularLocation>
</comment>
<evidence type="ECO:0000313" key="8">
    <source>
        <dbReference type="EMBL" id="OMF05865.1"/>
    </source>
</evidence>
<dbReference type="CDD" id="cd06261">
    <property type="entry name" value="TM_PBP2"/>
    <property type="match status" value="1"/>
</dbReference>
<dbReference type="SUPFAM" id="SSF161098">
    <property type="entry name" value="MetI-like"/>
    <property type="match status" value="1"/>
</dbReference>
<feature type="domain" description="ABC transmembrane type-1" evidence="7">
    <location>
        <begin position="30"/>
        <end position="209"/>
    </location>
</feature>
<dbReference type="InterPro" id="IPR000515">
    <property type="entry name" value="MetI-like"/>
</dbReference>
<name>A0A1R1BFP0_PAEAM</name>
<organism evidence="8 9">
    <name type="scientific">Paenibacillus amylolyticus</name>
    <dbReference type="NCBI Taxonomy" id="1451"/>
    <lineage>
        <taxon>Bacteria</taxon>
        <taxon>Bacillati</taxon>
        <taxon>Bacillota</taxon>
        <taxon>Bacilli</taxon>
        <taxon>Bacillales</taxon>
        <taxon>Paenibacillaceae</taxon>
        <taxon>Paenibacillus</taxon>
    </lineage>
</organism>
<dbReference type="PANTHER" id="PTHR30177">
    <property type="entry name" value="GLYCINE BETAINE/L-PROLINE TRANSPORT SYSTEM PERMEASE PROTEIN PROW"/>
    <property type="match status" value="1"/>
</dbReference>
<dbReference type="InterPro" id="IPR035906">
    <property type="entry name" value="MetI-like_sf"/>
</dbReference>
<gene>
    <name evidence="8" type="ORF">BK131_28785</name>
</gene>
<dbReference type="EMBL" id="MRTJ01000025">
    <property type="protein sequence ID" value="OMF05865.1"/>
    <property type="molecule type" value="Genomic_DNA"/>
</dbReference>
<keyword evidence="2 6" id="KW-0813">Transport</keyword>
<feature type="transmembrane region" description="Helical" evidence="6">
    <location>
        <begin position="95"/>
        <end position="115"/>
    </location>
</feature>
<dbReference type="PANTHER" id="PTHR30177:SF4">
    <property type="entry name" value="OSMOPROTECTANT IMPORT PERMEASE PROTEIN OSMW"/>
    <property type="match status" value="1"/>
</dbReference>
<dbReference type="Pfam" id="PF00528">
    <property type="entry name" value="BPD_transp_1"/>
    <property type="match status" value="1"/>
</dbReference>
<dbReference type="PROSITE" id="PS50928">
    <property type="entry name" value="ABC_TM1"/>
    <property type="match status" value="1"/>
</dbReference>
<keyword evidence="4 6" id="KW-1133">Transmembrane helix</keyword>
<evidence type="ECO:0000256" key="1">
    <source>
        <dbReference type="ARBA" id="ARBA00004141"/>
    </source>
</evidence>
<evidence type="ECO:0000313" key="9">
    <source>
        <dbReference type="Proteomes" id="UP000187134"/>
    </source>
</evidence>
<evidence type="ECO:0000256" key="2">
    <source>
        <dbReference type="ARBA" id="ARBA00022448"/>
    </source>
</evidence>
<evidence type="ECO:0000259" key="7">
    <source>
        <dbReference type="PROSITE" id="PS50928"/>
    </source>
</evidence>
<sequence length="224" mass="24186">MKGGDILQESLWMQLVNYFSDHGRAFFALGREHIQVSLLALLCSAWIGITLGYLTITYKRSEKWIVSLIQILRIVPSLAVLLLLIPLMGTGTKPALIALILLGVPPILMNTISGLNHTPLSILESAQGAGMSDRQMMWKIKFPLAAPLILTGIKTASIEIIASATLAAKIGAGGFGEIIFTGLGLNRIDLLLIGGGAVAILAIVIGVLLDISERILFRYQFLQR</sequence>
<comment type="caution">
    <text evidence="8">The sequence shown here is derived from an EMBL/GenBank/DDBJ whole genome shotgun (WGS) entry which is preliminary data.</text>
</comment>
<dbReference type="GO" id="GO:0005886">
    <property type="term" value="C:plasma membrane"/>
    <property type="evidence" value="ECO:0007669"/>
    <property type="project" value="UniProtKB-SubCell"/>
</dbReference>
<dbReference type="InterPro" id="IPR051204">
    <property type="entry name" value="ABC_transp_perm/SBD"/>
</dbReference>
<accession>A0A1R1BFP0</accession>
<evidence type="ECO:0000256" key="5">
    <source>
        <dbReference type="ARBA" id="ARBA00023136"/>
    </source>
</evidence>
<evidence type="ECO:0000256" key="4">
    <source>
        <dbReference type="ARBA" id="ARBA00022989"/>
    </source>
</evidence>
<dbReference type="Gene3D" id="1.10.3720.10">
    <property type="entry name" value="MetI-like"/>
    <property type="match status" value="1"/>
</dbReference>
<evidence type="ECO:0000256" key="6">
    <source>
        <dbReference type="RuleBase" id="RU363032"/>
    </source>
</evidence>
<dbReference type="Proteomes" id="UP000187134">
    <property type="component" value="Unassembled WGS sequence"/>
</dbReference>
<reference evidence="8 9" key="1">
    <citation type="submission" date="2016-11" db="EMBL/GenBank/DDBJ databases">
        <title>Paenibacillus species isolates.</title>
        <authorList>
            <person name="Beno S.M."/>
        </authorList>
    </citation>
    <scope>NUCLEOTIDE SEQUENCE [LARGE SCALE GENOMIC DNA]</scope>
    <source>
        <strain evidence="8 9">FSL H8-0246</strain>
    </source>
</reference>
<dbReference type="OrthoDB" id="9801163at2"/>
<dbReference type="GO" id="GO:0031460">
    <property type="term" value="P:glycine betaine transport"/>
    <property type="evidence" value="ECO:0007669"/>
    <property type="project" value="TreeGrafter"/>
</dbReference>
<comment type="similarity">
    <text evidence="6">Belongs to the binding-protein-dependent transport system permease family.</text>
</comment>
<feature type="transmembrane region" description="Helical" evidence="6">
    <location>
        <begin position="68"/>
        <end position="89"/>
    </location>
</feature>
<feature type="transmembrane region" description="Helical" evidence="6">
    <location>
        <begin position="34"/>
        <end position="56"/>
    </location>
</feature>
<dbReference type="GO" id="GO:0055085">
    <property type="term" value="P:transmembrane transport"/>
    <property type="evidence" value="ECO:0007669"/>
    <property type="project" value="InterPro"/>
</dbReference>
<evidence type="ECO:0000256" key="3">
    <source>
        <dbReference type="ARBA" id="ARBA00022692"/>
    </source>
</evidence>
<keyword evidence="3 6" id="KW-0812">Transmembrane</keyword>